<dbReference type="InterPro" id="IPR011009">
    <property type="entry name" value="Kinase-like_dom_sf"/>
</dbReference>
<dbReference type="SMART" id="SM00587">
    <property type="entry name" value="CHK"/>
    <property type="match status" value="1"/>
</dbReference>
<organism evidence="3 4">
    <name type="scientific">Oesophagostomum dentatum</name>
    <name type="common">Nodular worm</name>
    <dbReference type="NCBI Taxonomy" id="61180"/>
    <lineage>
        <taxon>Eukaryota</taxon>
        <taxon>Metazoa</taxon>
        <taxon>Ecdysozoa</taxon>
        <taxon>Nematoda</taxon>
        <taxon>Chromadorea</taxon>
        <taxon>Rhabditida</taxon>
        <taxon>Rhabditina</taxon>
        <taxon>Rhabditomorpha</taxon>
        <taxon>Strongyloidea</taxon>
        <taxon>Strongylidae</taxon>
        <taxon>Oesophagostomum</taxon>
    </lineage>
</organism>
<proteinExistence type="predicted"/>
<dbReference type="SUPFAM" id="SSF56112">
    <property type="entry name" value="Protein kinase-like (PK-like)"/>
    <property type="match status" value="1"/>
</dbReference>
<feature type="domain" description="CHK kinase-like" evidence="2">
    <location>
        <begin position="1"/>
        <end position="78"/>
    </location>
</feature>
<dbReference type="OrthoDB" id="5777157at2759"/>
<dbReference type="PANTHER" id="PTHR23020:SF8">
    <property type="entry name" value="CHK KINASE-LIKE DOMAIN-CONTAINING PROTEIN"/>
    <property type="match status" value="1"/>
</dbReference>
<keyword evidence="1" id="KW-0472">Membrane</keyword>
<evidence type="ECO:0000313" key="3">
    <source>
        <dbReference type="EMBL" id="KHJ75236.1"/>
    </source>
</evidence>
<sequence length="158" mass="18401">MKPVLCHGDLWSTNMLWKQNGEDVSVAALIDFQTAHMGCPAIDLVRLFSSCLSGKDRREHWEELVEEFYSYVKEEVGDMEMPYNLEQLKESYRRFMPIGGFIMVVTLGPFFNVLGKTEDEEQRKKGLDIVNEKTECLLEDMLYFHERNEKIKRGVLVA</sequence>
<keyword evidence="1" id="KW-1133">Transmembrane helix</keyword>
<dbReference type="EMBL" id="KN612943">
    <property type="protein sequence ID" value="KHJ75236.1"/>
    <property type="molecule type" value="Genomic_DNA"/>
</dbReference>
<keyword evidence="4" id="KW-1185">Reference proteome</keyword>
<reference evidence="3 4" key="1">
    <citation type="submission" date="2014-03" db="EMBL/GenBank/DDBJ databases">
        <title>Draft genome of the hookworm Oesophagostomum dentatum.</title>
        <authorList>
            <person name="Mitreva M."/>
        </authorList>
    </citation>
    <scope>NUCLEOTIDE SEQUENCE [LARGE SCALE GENOMIC DNA]</scope>
    <source>
        <strain evidence="3 4">OD-Hann</strain>
    </source>
</reference>
<accession>A0A0B1RUB8</accession>
<name>A0A0B1RUB8_OESDE</name>
<feature type="transmembrane region" description="Helical" evidence="1">
    <location>
        <begin position="95"/>
        <end position="115"/>
    </location>
</feature>
<evidence type="ECO:0000259" key="2">
    <source>
        <dbReference type="SMART" id="SM00587"/>
    </source>
</evidence>
<protein>
    <recommendedName>
        <fullName evidence="2">CHK kinase-like domain-containing protein</fullName>
    </recommendedName>
</protein>
<dbReference type="Gene3D" id="3.90.1200.10">
    <property type="match status" value="1"/>
</dbReference>
<keyword evidence="1" id="KW-0812">Transmembrane</keyword>
<dbReference type="PANTHER" id="PTHR23020">
    <property type="entry name" value="UNCHARACTERIZED NUCLEAR HORMONE RECEPTOR-RELATED"/>
    <property type="match status" value="1"/>
</dbReference>
<dbReference type="Pfam" id="PF07914">
    <property type="entry name" value="DUF1679"/>
    <property type="match status" value="1"/>
</dbReference>
<dbReference type="Proteomes" id="UP000053660">
    <property type="component" value="Unassembled WGS sequence"/>
</dbReference>
<gene>
    <name evidence="3" type="ORF">OESDEN_25148</name>
</gene>
<evidence type="ECO:0000313" key="4">
    <source>
        <dbReference type="Proteomes" id="UP000053660"/>
    </source>
</evidence>
<evidence type="ECO:0000256" key="1">
    <source>
        <dbReference type="SAM" id="Phobius"/>
    </source>
</evidence>
<dbReference type="AlphaFoldDB" id="A0A0B1RUB8"/>
<dbReference type="InterPro" id="IPR052961">
    <property type="entry name" value="Oxido-Kinase-like_Enzymes"/>
</dbReference>
<dbReference type="InterPro" id="IPR015897">
    <property type="entry name" value="CHK_kinase-like"/>
</dbReference>
<dbReference type="InterPro" id="IPR012877">
    <property type="entry name" value="Dhs-27"/>
</dbReference>